<organism evidence="2 3">
    <name type="scientific">Sesamum alatum</name>
    <dbReference type="NCBI Taxonomy" id="300844"/>
    <lineage>
        <taxon>Eukaryota</taxon>
        <taxon>Viridiplantae</taxon>
        <taxon>Streptophyta</taxon>
        <taxon>Embryophyta</taxon>
        <taxon>Tracheophyta</taxon>
        <taxon>Spermatophyta</taxon>
        <taxon>Magnoliopsida</taxon>
        <taxon>eudicotyledons</taxon>
        <taxon>Gunneridae</taxon>
        <taxon>Pentapetalae</taxon>
        <taxon>asterids</taxon>
        <taxon>lamiids</taxon>
        <taxon>Lamiales</taxon>
        <taxon>Pedaliaceae</taxon>
        <taxon>Sesamum</taxon>
    </lineage>
</organism>
<accession>A0AAE1Y778</accession>
<reference evidence="2" key="1">
    <citation type="submission" date="2020-06" db="EMBL/GenBank/DDBJ databases">
        <authorList>
            <person name="Li T."/>
            <person name="Hu X."/>
            <person name="Zhang T."/>
            <person name="Song X."/>
            <person name="Zhang H."/>
            <person name="Dai N."/>
            <person name="Sheng W."/>
            <person name="Hou X."/>
            <person name="Wei L."/>
        </authorList>
    </citation>
    <scope>NUCLEOTIDE SEQUENCE</scope>
    <source>
        <strain evidence="2">3651</strain>
        <tissue evidence="2">Leaf</tissue>
    </source>
</reference>
<name>A0AAE1Y778_9LAMI</name>
<keyword evidence="3" id="KW-1185">Reference proteome</keyword>
<comment type="caution">
    <text evidence="2">The sequence shown here is derived from an EMBL/GenBank/DDBJ whole genome shotgun (WGS) entry which is preliminary data.</text>
</comment>
<dbReference type="Pfam" id="PF12776">
    <property type="entry name" value="Myb_DNA-bind_3"/>
    <property type="match status" value="1"/>
</dbReference>
<evidence type="ECO:0000259" key="1">
    <source>
        <dbReference type="Pfam" id="PF12776"/>
    </source>
</evidence>
<proteinExistence type="predicted"/>
<reference evidence="2" key="2">
    <citation type="journal article" date="2024" name="Plant">
        <title>Genomic evolution and insights into agronomic trait innovations of Sesamum species.</title>
        <authorList>
            <person name="Miao H."/>
            <person name="Wang L."/>
            <person name="Qu L."/>
            <person name="Liu H."/>
            <person name="Sun Y."/>
            <person name="Le M."/>
            <person name="Wang Q."/>
            <person name="Wei S."/>
            <person name="Zheng Y."/>
            <person name="Lin W."/>
            <person name="Duan Y."/>
            <person name="Cao H."/>
            <person name="Xiong S."/>
            <person name="Wang X."/>
            <person name="Wei L."/>
            <person name="Li C."/>
            <person name="Ma Q."/>
            <person name="Ju M."/>
            <person name="Zhao R."/>
            <person name="Li G."/>
            <person name="Mu C."/>
            <person name="Tian Q."/>
            <person name="Mei H."/>
            <person name="Zhang T."/>
            <person name="Gao T."/>
            <person name="Zhang H."/>
        </authorList>
    </citation>
    <scope>NUCLEOTIDE SEQUENCE</scope>
    <source>
        <strain evidence="2">3651</strain>
    </source>
</reference>
<feature type="domain" description="Myb/SANT-like" evidence="1">
    <location>
        <begin position="9"/>
        <end position="77"/>
    </location>
</feature>
<dbReference type="InterPro" id="IPR024752">
    <property type="entry name" value="Myb/SANT-like_dom"/>
</dbReference>
<dbReference type="EMBL" id="JACGWO010000006">
    <property type="protein sequence ID" value="KAK4424958.1"/>
    <property type="molecule type" value="Genomic_DNA"/>
</dbReference>
<dbReference type="AlphaFoldDB" id="A0AAE1Y778"/>
<evidence type="ECO:0000313" key="3">
    <source>
        <dbReference type="Proteomes" id="UP001293254"/>
    </source>
</evidence>
<sequence length="144" mass="16536">MDGTHNVESLSKVEALKHATQVVNLVIKEAFTVAANYNRYIKLRERFETFSYLISCPEVHWDRWKNTIHAPTEFWEDVFERFPLGKTYEQFDKPNFNALRAIFQGCKPSTSKKENTCGPSGSRDNMVVIDVDEIVDLSSGSNEI</sequence>
<gene>
    <name evidence="2" type="ORF">Salat_1689400</name>
</gene>
<evidence type="ECO:0000313" key="2">
    <source>
        <dbReference type="EMBL" id="KAK4424958.1"/>
    </source>
</evidence>
<protein>
    <recommendedName>
        <fullName evidence="1">Myb/SANT-like domain-containing protein</fullName>
    </recommendedName>
</protein>
<dbReference type="Proteomes" id="UP001293254">
    <property type="component" value="Unassembled WGS sequence"/>
</dbReference>